<dbReference type="RefSeq" id="WP_265962295.1">
    <property type="nucleotide sequence ID" value="NZ_JAPEVI010000003.1"/>
</dbReference>
<accession>A0ABT3R0C9</accession>
<name>A0ABT3R0C9_9HYPH</name>
<dbReference type="EMBL" id="JAPEVI010000003">
    <property type="protein sequence ID" value="MCX2722627.1"/>
    <property type="molecule type" value="Genomic_DNA"/>
</dbReference>
<evidence type="ECO:0000256" key="1">
    <source>
        <dbReference type="SAM" id="MobiDB-lite"/>
    </source>
</evidence>
<evidence type="ECO:0000313" key="2">
    <source>
        <dbReference type="EMBL" id="MCX2722627.1"/>
    </source>
</evidence>
<organism evidence="2 3">
    <name type="scientific">Roseibium salinum</name>
    <dbReference type="NCBI Taxonomy" id="1604349"/>
    <lineage>
        <taxon>Bacteria</taxon>
        <taxon>Pseudomonadati</taxon>
        <taxon>Pseudomonadota</taxon>
        <taxon>Alphaproteobacteria</taxon>
        <taxon>Hyphomicrobiales</taxon>
        <taxon>Stappiaceae</taxon>
        <taxon>Roseibium</taxon>
    </lineage>
</organism>
<feature type="compositionally biased region" description="Polar residues" evidence="1">
    <location>
        <begin position="315"/>
        <end position="330"/>
    </location>
</feature>
<reference evidence="2 3" key="1">
    <citation type="journal article" date="2016" name="Int. J. Syst. Evol. Microbiol.">
        <title>Labrenzia salina sp. nov., isolated from the rhizosphere of the halophyte Arthrocnemum macrostachyum.</title>
        <authorList>
            <person name="Camacho M."/>
            <person name="Redondo-Gomez S."/>
            <person name="Rodriguez-Llorente I."/>
            <person name="Rohde M."/>
            <person name="Sproer C."/>
            <person name="Schumann P."/>
            <person name="Klenk H.P."/>
            <person name="Montero-Calasanz M.D.C."/>
        </authorList>
    </citation>
    <scope>NUCLEOTIDE SEQUENCE [LARGE SCALE GENOMIC DNA]</scope>
    <source>
        <strain evidence="2 3">DSM 29163</strain>
    </source>
</reference>
<dbReference type="Proteomes" id="UP001300261">
    <property type="component" value="Unassembled WGS sequence"/>
</dbReference>
<proteinExistence type="predicted"/>
<gene>
    <name evidence="2" type="ORF">ON753_09545</name>
</gene>
<feature type="region of interest" description="Disordered" evidence="1">
    <location>
        <begin position="315"/>
        <end position="338"/>
    </location>
</feature>
<dbReference type="SUPFAM" id="SSF69279">
    <property type="entry name" value="Phage tail proteins"/>
    <property type="match status" value="1"/>
</dbReference>
<keyword evidence="3" id="KW-1185">Reference proteome</keyword>
<protein>
    <submittedName>
        <fullName evidence="2">Late control D family protein</fullName>
    </submittedName>
</protein>
<sequence>MAWKTRWAVSVGGQDMSSEMAPYLETITVTDKAGASSDSSSLVLDDTGGRIRLPQPGSSIVVRLNGVQVFSGVIDSVKSSGSRSAGRGLSVSAKGFDVQGKAKEPQRLHLDDGTIGDFLTKVAKRAGFDMKIDPALANIARDYIAADGESFLHVGEKLARELGGTFKLRGPLAVLAKHGQDFGLPLIKGFFTGDSSGNLISWDIEPVSTRSVFKSVEVPYFDRKKGEPKTHKTESGAAGERSEAVNVVRHVAYDERQARDIAEARKQQIEREGGTGRVKLDLMPEAQVEALFQLSGTRPGVDGTYRIVSVMHSASRSGGATTSLELQQPQDGAGSDSR</sequence>
<comment type="caution">
    <text evidence="2">The sequence shown here is derived from an EMBL/GenBank/DDBJ whole genome shotgun (WGS) entry which is preliminary data.</text>
</comment>
<evidence type="ECO:0000313" key="3">
    <source>
        <dbReference type="Proteomes" id="UP001300261"/>
    </source>
</evidence>